<evidence type="ECO:0000256" key="8">
    <source>
        <dbReference type="ARBA" id="ARBA00023125"/>
    </source>
</evidence>
<feature type="region of interest" description="Disordered" evidence="13">
    <location>
        <begin position="1538"/>
        <end position="1623"/>
    </location>
</feature>
<dbReference type="Pfam" id="PF00439">
    <property type="entry name" value="Bromodomain"/>
    <property type="match status" value="1"/>
</dbReference>
<feature type="region of interest" description="Disordered" evidence="13">
    <location>
        <begin position="2017"/>
        <end position="2058"/>
    </location>
</feature>
<dbReference type="CDD" id="cd15519">
    <property type="entry name" value="PHD1_Lid2p_like"/>
    <property type="match status" value="1"/>
</dbReference>
<protein>
    <submittedName>
        <fullName evidence="17">Uncharacterized protein</fullName>
    </submittedName>
</protein>
<evidence type="ECO:0000256" key="9">
    <source>
        <dbReference type="ARBA" id="ARBA00023163"/>
    </source>
</evidence>
<dbReference type="SMART" id="SM00249">
    <property type="entry name" value="PHD"/>
    <property type="match status" value="2"/>
</dbReference>
<feature type="domain" description="PHD-type" evidence="15">
    <location>
        <begin position="1167"/>
        <end position="1217"/>
    </location>
</feature>
<evidence type="ECO:0000256" key="3">
    <source>
        <dbReference type="ARBA" id="ARBA00022723"/>
    </source>
</evidence>
<feature type="compositionally biased region" description="Polar residues" evidence="13">
    <location>
        <begin position="318"/>
        <end position="330"/>
    </location>
</feature>
<dbReference type="InterPro" id="IPR016177">
    <property type="entry name" value="DNA-bd_dom_sf"/>
</dbReference>
<dbReference type="InterPro" id="IPR001739">
    <property type="entry name" value="Methyl_CpG_DNA-bd"/>
</dbReference>
<comment type="subcellular location">
    <subcellularLocation>
        <location evidence="1">Nucleus</location>
    </subcellularLocation>
</comment>
<dbReference type="Gene3D" id="3.30.40.10">
    <property type="entry name" value="Zinc/RING finger domain, C3HC4 (zinc finger)"/>
    <property type="match status" value="2"/>
</dbReference>
<feature type="compositionally biased region" description="Gly residues" evidence="13">
    <location>
        <begin position="11"/>
        <end position="35"/>
    </location>
</feature>
<dbReference type="InterPro" id="IPR019787">
    <property type="entry name" value="Znf_PHD-finger"/>
</dbReference>
<evidence type="ECO:0000256" key="10">
    <source>
        <dbReference type="ARBA" id="ARBA00023242"/>
    </source>
</evidence>
<feature type="compositionally biased region" description="Basic and acidic residues" evidence="13">
    <location>
        <begin position="41"/>
        <end position="64"/>
    </location>
</feature>
<feature type="region of interest" description="Disordered" evidence="13">
    <location>
        <begin position="1225"/>
        <end position="1249"/>
    </location>
</feature>
<feature type="compositionally biased region" description="Polar residues" evidence="13">
    <location>
        <begin position="2017"/>
        <end position="2031"/>
    </location>
</feature>
<dbReference type="InterPro" id="IPR011011">
    <property type="entry name" value="Znf_FYVE_PHD"/>
</dbReference>
<dbReference type="GO" id="GO:0000785">
    <property type="term" value="C:chromatin"/>
    <property type="evidence" value="ECO:0007669"/>
    <property type="project" value="UniProtKB-ARBA"/>
</dbReference>
<feature type="region of interest" description="Disordered" evidence="13">
    <location>
        <begin position="2503"/>
        <end position="2534"/>
    </location>
</feature>
<feature type="region of interest" description="Disordered" evidence="13">
    <location>
        <begin position="307"/>
        <end position="331"/>
    </location>
</feature>
<dbReference type="Pfam" id="PF15612">
    <property type="entry name" value="WHIM1"/>
    <property type="match status" value="1"/>
</dbReference>
<feature type="compositionally biased region" description="Polar residues" evidence="13">
    <location>
        <begin position="719"/>
        <end position="728"/>
    </location>
</feature>
<feature type="region of interest" description="Disordered" evidence="13">
    <location>
        <begin position="1"/>
        <end position="142"/>
    </location>
</feature>
<feature type="region of interest" description="Disordered" evidence="13">
    <location>
        <begin position="1932"/>
        <end position="2004"/>
    </location>
</feature>
<dbReference type="Proteomes" id="UP000822688">
    <property type="component" value="Chromosome 5"/>
</dbReference>
<evidence type="ECO:0000259" key="16">
    <source>
        <dbReference type="PROSITE" id="PS50982"/>
    </source>
</evidence>
<keyword evidence="5" id="KW-0862">Zinc</keyword>
<keyword evidence="7 11" id="KW-0103">Bromodomain</keyword>
<dbReference type="SUPFAM" id="SSF57903">
    <property type="entry name" value="FYVE/PHD zinc finger"/>
    <property type="match status" value="2"/>
</dbReference>
<dbReference type="PROSITE" id="PS50014">
    <property type="entry name" value="BROMODOMAIN_2"/>
    <property type="match status" value="1"/>
</dbReference>
<dbReference type="GO" id="GO:0008270">
    <property type="term" value="F:zinc ion binding"/>
    <property type="evidence" value="ECO:0007669"/>
    <property type="project" value="UniProtKB-KW"/>
</dbReference>
<organism evidence="17 18">
    <name type="scientific">Ceratodon purpureus</name>
    <name type="common">Fire moss</name>
    <name type="synonym">Dicranum purpureum</name>
    <dbReference type="NCBI Taxonomy" id="3225"/>
    <lineage>
        <taxon>Eukaryota</taxon>
        <taxon>Viridiplantae</taxon>
        <taxon>Streptophyta</taxon>
        <taxon>Embryophyta</taxon>
        <taxon>Bryophyta</taxon>
        <taxon>Bryophytina</taxon>
        <taxon>Bryopsida</taxon>
        <taxon>Dicranidae</taxon>
        <taxon>Pseudoditrichales</taxon>
        <taxon>Ditrichaceae</taxon>
        <taxon>Ceratodon</taxon>
    </lineage>
</organism>
<dbReference type="GO" id="GO:0003677">
    <property type="term" value="F:DNA binding"/>
    <property type="evidence" value="ECO:0007669"/>
    <property type="project" value="UniProtKB-KW"/>
</dbReference>
<evidence type="ECO:0000256" key="13">
    <source>
        <dbReference type="SAM" id="MobiDB-lite"/>
    </source>
</evidence>
<comment type="similarity">
    <text evidence="2">Belongs to the WAL family.</text>
</comment>
<comment type="caution">
    <text evidence="17">The sequence shown here is derived from an EMBL/GenBank/DDBJ whole genome shotgun (WGS) entry which is preliminary data.</text>
</comment>
<feature type="region of interest" description="Disordered" evidence="13">
    <location>
        <begin position="2100"/>
        <end position="2132"/>
    </location>
</feature>
<dbReference type="EMBL" id="CM026425">
    <property type="protein sequence ID" value="KAG0577267.1"/>
    <property type="molecule type" value="Genomic_DNA"/>
</dbReference>
<evidence type="ECO:0000256" key="4">
    <source>
        <dbReference type="ARBA" id="ARBA00022771"/>
    </source>
</evidence>
<reference evidence="17" key="1">
    <citation type="submission" date="2020-06" db="EMBL/GenBank/DDBJ databases">
        <title>WGS assembly of Ceratodon purpureus strain R40.</title>
        <authorList>
            <person name="Carey S.B."/>
            <person name="Jenkins J."/>
            <person name="Shu S."/>
            <person name="Lovell J.T."/>
            <person name="Sreedasyam A."/>
            <person name="Maumus F."/>
            <person name="Tiley G.P."/>
            <person name="Fernandez-Pozo N."/>
            <person name="Barry K."/>
            <person name="Chen C."/>
            <person name="Wang M."/>
            <person name="Lipzen A."/>
            <person name="Daum C."/>
            <person name="Saski C.A."/>
            <person name="Payton A.C."/>
            <person name="Mcbreen J.C."/>
            <person name="Conrad R.E."/>
            <person name="Kollar L.M."/>
            <person name="Olsson S."/>
            <person name="Huttunen S."/>
            <person name="Landis J.B."/>
            <person name="Wickett N.J."/>
            <person name="Johnson M.G."/>
            <person name="Rensing S.A."/>
            <person name="Grimwood J."/>
            <person name="Schmutz J."/>
            <person name="Mcdaniel S.F."/>
        </authorList>
    </citation>
    <scope>NUCLEOTIDE SEQUENCE</scope>
    <source>
        <strain evidence="17">R40</strain>
    </source>
</reference>
<feature type="compositionally biased region" description="Basic and acidic residues" evidence="13">
    <location>
        <begin position="1"/>
        <end position="10"/>
    </location>
</feature>
<dbReference type="InterPro" id="IPR019786">
    <property type="entry name" value="Zinc_finger_PHD-type_CS"/>
</dbReference>
<dbReference type="SMART" id="SM00297">
    <property type="entry name" value="BROMO"/>
    <property type="match status" value="1"/>
</dbReference>
<dbReference type="Pfam" id="PF02791">
    <property type="entry name" value="DDT"/>
    <property type="match status" value="1"/>
</dbReference>
<evidence type="ECO:0000256" key="5">
    <source>
        <dbReference type="ARBA" id="ARBA00022833"/>
    </source>
</evidence>
<feature type="region of interest" description="Disordered" evidence="13">
    <location>
        <begin position="1651"/>
        <end position="1677"/>
    </location>
</feature>
<gene>
    <name evidence="17" type="ORF">KC19_5G143600</name>
</gene>
<dbReference type="InterPro" id="IPR018501">
    <property type="entry name" value="DDT_dom"/>
</dbReference>
<feature type="compositionally biased region" description="Polar residues" evidence="13">
    <location>
        <begin position="68"/>
        <end position="81"/>
    </location>
</feature>
<keyword evidence="9" id="KW-0804">Transcription</keyword>
<dbReference type="InterPro" id="IPR028942">
    <property type="entry name" value="WHIM1_dom"/>
</dbReference>
<dbReference type="Pfam" id="PF15613">
    <property type="entry name" value="WSD"/>
    <property type="match status" value="1"/>
</dbReference>
<dbReference type="GO" id="GO:0005634">
    <property type="term" value="C:nucleus"/>
    <property type="evidence" value="ECO:0007669"/>
    <property type="project" value="UniProtKB-SubCell"/>
</dbReference>
<dbReference type="PANTHER" id="PTHR47162:SF10">
    <property type="entry name" value="METHYL-CPG-BINDING DOMAIN-CONTAINING PROTEIN 9 ISOFORM X1"/>
    <property type="match status" value="1"/>
</dbReference>
<dbReference type="SUPFAM" id="SSF54171">
    <property type="entry name" value="DNA-binding domain"/>
    <property type="match status" value="1"/>
</dbReference>
<dbReference type="CDD" id="cd15489">
    <property type="entry name" value="PHD_SF"/>
    <property type="match status" value="1"/>
</dbReference>
<feature type="compositionally biased region" description="Basic and acidic residues" evidence="13">
    <location>
        <begin position="1655"/>
        <end position="1668"/>
    </location>
</feature>
<evidence type="ECO:0000259" key="15">
    <source>
        <dbReference type="PROSITE" id="PS50016"/>
    </source>
</evidence>
<feature type="region of interest" description="Disordered" evidence="13">
    <location>
        <begin position="719"/>
        <end position="740"/>
    </location>
</feature>
<dbReference type="PROSITE" id="PS01359">
    <property type="entry name" value="ZF_PHD_1"/>
    <property type="match status" value="2"/>
</dbReference>
<dbReference type="Gene3D" id="3.30.890.10">
    <property type="entry name" value="Methyl-cpg-binding Protein 2, Chain A"/>
    <property type="match status" value="1"/>
</dbReference>
<dbReference type="InterPro" id="IPR028941">
    <property type="entry name" value="WHIM2_dom"/>
</dbReference>
<dbReference type="InterPro" id="IPR036427">
    <property type="entry name" value="Bromodomain-like_sf"/>
</dbReference>
<evidence type="ECO:0000256" key="11">
    <source>
        <dbReference type="PROSITE-ProRule" id="PRU00035"/>
    </source>
</evidence>
<feature type="domain" description="PHD-type" evidence="15">
    <location>
        <begin position="206"/>
        <end position="259"/>
    </location>
</feature>
<feature type="compositionally biased region" description="Basic residues" evidence="13">
    <location>
        <begin position="2112"/>
        <end position="2124"/>
    </location>
</feature>
<evidence type="ECO:0000256" key="7">
    <source>
        <dbReference type="ARBA" id="ARBA00023117"/>
    </source>
</evidence>
<dbReference type="Pfam" id="PF01429">
    <property type="entry name" value="MBD"/>
    <property type="match status" value="1"/>
</dbReference>
<feature type="domain" description="MBD" evidence="16">
    <location>
        <begin position="451"/>
        <end position="524"/>
    </location>
</feature>
<proteinExistence type="inferred from homology"/>
<sequence>MSGSIEKARGGGEVMGSSGAGGVDAGPVGEKGGGSMNVESSEVHGERLMNGVKEEARALKREAVSADGENSSRSNQGSMRASSRGDEGGSQGAKRGSRRKGEPEGVTGGLETPHRPRLDRSAKRGDSGTKPVGDETNLNEGVVESSMFKQTKFENGAAITQYGLTDDDDKAKAFDALAAVMALYGTPKEVVGRVADFPGEIGVGSKQLCRVCKKPETAKNTIVCDKCQSCFHLACVKLKAKQAVEIENEHWQCDFCGPEVGSPHWPLGRITPQHDRKLADPKVVEPVPHVNAVERRVVTVPETDAAVTSKGGDHGGLSNLQNVSTPSTIDQEVGSFPKESIMSVKRGRGRPKRDSSAFKEKTTTNAAVDLAAPDRVISEEQPPLILGYNVSAPQPSSLTPAPVPAPVPAHIQAMPSQIPVLGVTDTLTTTDDKGILGDGGGSQQQLLEDLRTFIEGMNLKLEKGWEVIIKHRPSNPLVTDKIYISPEGHKFRSRLQVARFLENPKSRTNVQSAAQRLENSIQRADLSLEGLETSREMPLNLNLVEPQEEREKRIEKEIPIVKESRSLPPTGDLLTRRLPVELVGDALEVWEFVCRFSDVLDLKSPLTYEELETGLVNLGPSASEDTILNVDAPHSSNPSSGENSEKVFAEVVGVSPHKPTGLSRDSCVEETGVTLESASNPVVQGEDSKAADPVFNEIDTAANCLKEVMSVTVETGGLPQSTTVQKNTDLIPGPLEPPGEKVSVLERTVASPDGTLNESFVMIGRTHIPLLRLVLSDLQFRINGSSNVSKSEEPKKKGRKPLHESPQETQVDVPEFSSDLPMNEVTWPELARRYMITLIEAEKYGDLTELTLDERKWLLRCLQGDGGVPCGALYTNLGAESDALVLAEAEKELAVREPKDGEVKEGEDEQTDKLPEWVEALKPVAKMATNVGSRIRIKVKEALELGPPQWAKEQLEWSISKDVFKGNASGPTKKAVVEVLNHYEISPPCESPIDNTKARTLPSVDQLMRRCRVVLRTLAEADNLSTFSILIGGPEGHGSRRLRGMVPRPLDFRTIDARLAAGAYGGSVDAFAEDVRQIWRNVELLHKSGDVLELATTLSRLFEDLLQKQVINFMNGDSEVKVKELKVDVANVVEEGTEPTNTPLTRSHLVTAEKPEDKLQTAPWQDESTCKVCGVDEDYGSIMLCDTCDAEYHTYCLNPPLTTVPEGNWFCPQCVALDKGFPDRPSGKDGEVVEPEALEGKDKQSPAGRKTLIKKELKEVKGESPSQCLLKQIESKEYWQLGLSERVHLLKFLCDEALKTTQVRAHLEKSVDLAFDLQQQLSNLQLQRQGVLKTRSHAAKVAQASSVETWSSRLRHHPSSALGAEDIGVSMPRVLYFDAVGKEDKYSAERINTTNGASDSVKEGSNNLVILLNKTVSQASAPADRDTPLAVFDSADMLKKRRIDDVSANDNELATQVERAEASTPERIVTRNSKRTKFEEHGEGGDPQVEDTKVSATSKQAQDPGLLFESELHDKQTVSKSKTDGVIDPEIQMKELVGSASSGDKNISVDEAGESGSRVALRSSHLTSEHPDSSGASGMLGVAGAGLPPRTPKRKLETTSSSETLKRLRTDSTVNGEGIVDGKSPSKLLKDNLVDESQSVVGTAHGIPALGEVIDDPHRDEAVSDPKRQGPLQSTQSTPIVDASAISKLDTEIVELELKLYNTTLRRDHLGIDDVGRQYWALSGRSCLPLLVVSEFDGRGRPEFNGADETFFSYVEHSGRESSEGEILQSDPTLDKSNETKTRWWAYNNEASIESLMAWLNPRVKVERELKSSICRWRESASLIESNQEKVNTSCLGNGTDGSLKKEHDTVKAAPKRFPTLKATSILQMRYGSYSFSDRITNKKLAMPMEGRVIRCSCLEPLWKFKWHCSACHETYESLAELESHKNICPEGLVTQSSGKKKQKGSGKTKNSLTPEKAKKTATSEKGKKIVSAEKGKKAATSEKGKRNIKAATPKKDGIKRSLENGDNIVRTCEENSWMSDDFTEPSTLNRPATRGKRQADSHPDDGQDVNGDLPVSEEPVDDAFFLSDFQDDVHNPDMDNAGQEDFRYRSFQSLLQDDEWEANVRPERSELKRKKHGSGKKSPKQPPTQGTSEMALADFDYASLPMTFSTSDSTRDRILQIGCIADRGPTFAPALHFAPAFDPSLMIQPCYTDPNESPTDAGEFPGSSPLPSSQNGSPIGELNTKDFVEGGLDAVSWYDPQTSGDMKPDGIFVPDTLDTEPVVQPGSGVTTWDLAELVGLPKTEFDPISAPLVDGGELDQQLSDETIHFCALNTDGENKPSCTPNGEEASLSVDERAPESVDLVPEALPVQDMEVPLEIVLTGVKTVQDMSLKKQAKKFVAPEPSLRTLVGEQYGVLIGLKMRVLDMEAAMGVEALIPSKSAPPRRRAWRSLVKSAKCIYEMTKTVILLEQMVRPDCLKRTWCYWSSLSSAARSATLSTLALRIFSLDSAITYKKDKVVADESQRPSTLRKPKKKVQVQVPLTPKAKKANRAG</sequence>
<evidence type="ECO:0000313" key="18">
    <source>
        <dbReference type="Proteomes" id="UP000822688"/>
    </source>
</evidence>
<feature type="compositionally biased region" description="Basic and acidic residues" evidence="13">
    <location>
        <begin position="790"/>
        <end position="806"/>
    </location>
</feature>
<dbReference type="InterPro" id="IPR013083">
    <property type="entry name" value="Znf_RING/FYVE/PHD"/>
</dbReference>
<name>A0A8T0I2M5_CERPU</name>
<dbReference type="InterPro" id="IPR001487">
    <property type="entry name" value="Bromodomain"/>
</dbReference>
<dbReference type="InterPro" id="IPR001965">
    <property type="entry name" value="Znf_PHD"/>
</dbReference>
<evidence type="ECO:0000259" key="14">
    <source>
        <dbReference type="PROSITE" id="PS50014"/>
    </source>
</evidence>
<dbReference type="Pfam" id="PF00628">
    <property type="entry name" value="PHD"/>
    <property type="match status" value="2"/>
</dbReference>
<feature type="domain" description="Bromo" evidence="14">
    <location>
        <begin position="1045"/>
        <end position="1093"/>
    </location>
</feature>
<keyword evidence="4 12" id="KW-0863">Zinc-finger</keyword>
<dbReference type="SUPFAM" id="SSF47370">
    <property type="entry name" value="Bromodomain"/>
    <property type="match status" value="1"/>
</dbReference>
<feature type="compositionally biased region" description="Basic and acidic residues" evidence="13">
    <location>
        <begin position="112"/>
        <end position="127"/>
    </location>
</feature>
<keyword evidence="18" id="KW-1185">Reference proteome</keyword>
<dbReference type="PROSITE" id="PS50016">
    <property type="entry name" value="ZF_PHD_2"/>
    <property type="match status" value="2"/>
</dbReference>
<feature type="compositionally biased region" description="Basic and acidic residues" evidence="13">
    <location>
        <begin position="1956"/>
        <end position="1986"/>
    </location>
</feature>
<feature type="compositionally biased region" description="Basic and acidic residues" evidence="13">
    <location>
        <begin position="1994"/>
        <end position="2004"/>
    </location>
</feature>
<keyword evidence="10" id="KW-0539">Nucleus</keyword>
<dbReference type="CDD" id="cd04369">
    <property type="entry name" value="Bromodomain"/>
    <property type="match status" value="1"/>
</dbReference>
<dbReference type="PANTHER" id="PTHR47162">
    <property type="entry name" value="OS02G0192300 PROTEIN"/>
    <property type="match status" value="1"/>
</dbReference>
<keyword evidence="6" id="KW-0805">Transcription regulation</keyword>
<keyword evidence="8" id="KW-0238">DNA-binding</keyword>
<keyword evidence="3" id="KW-0479">Metal-binding</keyword>
<feature type="region of interest" description="Disordered" evidence="13">
    <location>
        <begin position="2190"/>
        <end position="2224"/>
    </location>
</feature>
<feature type="region of interest" description="Disordered" evidence="13">
    <location>
        <begin position="1470"/>
        <end position="1498"/>
    </location>
</feature>
<feature type="region of interest" description="Disordered" evidence="13">
    <location>
        <begin position="785"/>
        <end position="812"/>
    </location>
</feature>
<dbReference type="Gene3D" id="1.20.920.10">
    <property type="entry name" value="Bromodomain-like"/>
    <property type="match status" value="1"/>
</dbReference>
<evidence type="ECO:0000256" key="2">
    <source>
        <dbReference type="ARBA" id="ARBA00007444"/>
    </source>
</evidence>
<evidence type="ECO:0000256" key="12">
    <source>
        <dbReference type="PROSITE-ProRule" id="PRU00146"/>
    </source>
</evidence>
<evidence type="ECO:0000256" key="6">
    <source>
        <dbReference type="ARBA" id="ARBA00023015"/>
    </source>
</evidence>
<dbReference type="PROSITE" id="PS50982">
    <property type="entry name" value="MBD"/>
    <property type="match status" value="1"/>
</dbReference>
<evidence type="ECO:0000313" key="17">
    <source>
        <dbReference type="EMBL" id="KAG0577267.1"/>
    </source>
</evidence>
<accession>A0A8T0I2M5</accession>
<evidence type="ECO:0000256" key="1">
    <source>
        <dbReference type="ARBA" id="ARBA00004123"/>
    </source>
</evidence>